<evidence type="ECO:0000313" key="1">
    <source>
        <dbReference type="EMBL" id="PAV21899.1"/>
    </source>
</evidence>
<dbReference type="STRING" id="2282107.A0A286UQT2"/>
<evidence type="ECO:0000313" key="2">
    <source>
        <dbReference type="Proteomes" id="UP000217199"/>
    </source>
</evidence>
<protein>
    <submittedName>
        <fullName evidence="1">Uncharacterized protein</fullName>
    </submittedName>
</protein>
<dbReference type="AlphaFoldDB" id="A0A286UQT2"/>
<comment type="caution">
    <text evidence="1">The sequence shown here is derived from an EMBL/GenBank/DDBJ whole genome shotgun (WGS) entry which is preliminary data.</text>
</comment>
<sequence length="110" mass="12411">MRLQLPKGIYTGVLNRTKSTFALIFQYRYKFWNELSDELPSAATPCTMISLNRSPKGNHYCSRDYGPSASNPNSYHYSNSNGSYYYKNSNGSTYYNNGQGSATYTPPSSK</sequence>
<dbReference type="Proteomes" id="UP000217199">
    <property type="component" value="Unassembled WGS sequence"/>
</dbReference>
<dbReference type="InParanoid" id="A0A286UQT2"/>
<name>A0A286UQT2_9AGAM</name>
<organism evidence="1 2">
    <name type="scientific">Pyrrhoderma noxium</name>
    <dbReference type="NCBI Taxonomy" id="2282107"/>
    <lineage>
        <taxon>Eukaryota</taxon>
        <taxon>Fungi</taxon>
        <taxon>Dikarya</taxon>
        <taxon>Basidiomycota</taxon>
        <taxon>Agaricomycotina</taxon>
        <taxon>Agaricomycetes</taxon>
        <taxon>Hymenochaetales</taxon>
        <taxon>Hymenochaetaceae</taxon>
        <taxon>Pyrrhoderma</taxon>
    </lineage>
</organism>
<gene>
    <name evidence="1" type="ORF">PNOK_0185600</name>
</gene>
<keyword evidence="2" id="KW-1185">Reference proteome</keyword>
<proteinExistence type="predicted"/>
<accession>A0A286UQT2</accession>
<reference evidence="1 2" key="1">
    <citation type="journal article" date="2017" name="Mol. Ecol.">
        <title>Comparative and population genomic landscape of Phellinus noxius: A hypervariable fungus causing root rot in trees.</title>
        <authorList>
            <person name="Chung C.L."/>
            <person name="Lee T.J."/>
            <person name="Akiba M."/>
            <person name="Lee H.H."/>
            <person name="Kuo T.H."/>
            <person name="Liu D."/>
            <person name="Ke H.M."/>
            <person name="Yokoi T."/>
            <person name="Roa M.B."/>
            <person name="Lu M.J."/>
            <person name="Chang Y.Y."/>
            <person name="Ann P.J."/>
            <person name="Tsai J.N."/>
            <person name="Chen C.Y."/>
            <person name="Tzean S.S."/>
            <person name="Ota Y."/>
            <person name="Hattori T."/>
            <person name="Sahashi N."/>
            <person name="Liou R.F."/>
            <person name="Kikuchi T."/>
            <person name="Tsai I.J."/>
        </authorList>
    </citation>
    <scope>NUCLEOTIDE SEQUENCE [LARGE SCALE GENOMIC DNA]</scope>
    <source>
        <strain evidence="1 2">FFPRI411160</strain>
    </source>
</reference>
<dbReference type="EMBL" id="NBII01000002">
    <property type="protein sequence ID" value="PAV21899.1"/>
    <property type="molecule type" value="Genomic_DNA"/>
</dbReference>